<comment type="caution">
    <text evidence="1">The sequence shown here is derived from an EMBL/GenBank/DDBJ whole genome shotgun (WGS) entry which is preliminary data.</text>
</comment>
<name>A0ACC3AMU1_9EURO</name>
<reference evidence="1 2" key="1">
    <citation type="journal article" date="2023" name="ACS Omega">
        <title>Identification of the Neoaspergillic Acid Biosynthesis Gene Cluster by Establishing an In Vitro CRISPR-Ribonucleoprotein Genetic System in Aspergillus melleus.</title>
        <authorList>
            <person name="Yuan B."/>
            <person name="Grau M.F."/>
            <person name="Murata R.M."/>
            <person name="Torok T."/>
            <person name="Venkateswaran K."/>
            <person name="Stajich J.E."/>
            <person name="Wang C.C.C."/>
        </authorList>
    </citation>
    <scope>NUCLEOTIDE SEQUENCE [LARGE SCALE GENOMIC DNA]</scope>
    <source>
        <strain evidence="1 2">IMV 1140</strain>
    </source>
</reference>
<gene>
    <name evidence="1" type="ORF">N8T08_001718</name>
</gene>
<dbReference type="EMBL" id="JAOPJF010000126">
    <property type="protein sequence ID" value="KAK1138847.1"/>
    <property type="molecule type" value="Genomic_DNA"/>
</dbReference>
<evidence type="ECO:0000313" key="1">
    <source>
        <dbReference type="EMBL" id="KAK1138847.1"/>
    </source>
</evidence>
<keyword evidence="2" id="KW-1185">Reference proteome</keyword>
<proteinExistence type="predicted"/>
<protein>
    <submittedName>
        <fullName evidence="1">Uncharacterized protein</fullName>
    </submittedName>
</protein>
<evidence type="ECO:0000313" key="2">
    <source>
        <dbReference type="Proteomes" id="UP001177260"/>
    </source>
</evidence>
<organism evidence="1 2">
    <name type="scientific">Aspergillus melleus</name>
    <dbReference type="NCBI Taxonomy" id="138277"/>
    <lineage>
        <taxon>Eukaryota</taxon>
        <taxon>Fungi</taxon>
        <taxon>Dikarya</taxon>
        <taxon>Ascomycota</taxon>
        <taxon>Pezizomycotina</taxon>
        <taxon>Eurotiomycetes</taxon>
        <taxon>Eurotiomycetidae</taxon>
        <taxon>Eurotiales</taxon>
        <taxon>Aspergillaceae</taxon>
        <taxon>Aspergillus</taxon>
        <taxon>Aspergillus subgen. Circumdati</taxon>
    </lineage>
</organism>
<accession>A0ACC3AMU1</accession>
<sequence length="438" mass="47513">MIGFSSVARISSSVFGALSPAESFIASIIDWSGELDPVGLFYNCQTSFKTALAAEQVQWVSRNVSADPFYDSPKNLSAYAAGDVVRWEELPPEIVSKEWSIPPGTTLSRFLYMSEDLNGRPIPISGFVLLPYANPAGDDAPLQTVAWAHGTAGGTRQCAPSNHRALYYSWEGPFTLVQQGYAVVAPDYAGQGSDIPQGFMYEAGALHAADISFAIVAARKVLRRRISHEWVARSGTAVGGFLGAVSGAPALRPLSLIPRSFRLAGDGPVGDVVSIYVLQSIARLLPSIRVGDYVSDIVASRIPLADQGCLQTGSALYGNLTVTELYKNISWLHHPDVVDWETRYNGAGPHRLAAPMLVVQGLNDTLTYADLAEQDFDRTCRAFPDTAAQYLRYPGLGHDPAFIVAQAQYLPWIRDRFDHMAISSCKKSTIYTLTSSPT</sequence>
<dbReference type="Proteomes" id="UP001177260">
    <property type="component" value="Unassembled WGS sequence"/>
</dbReference>